<name>A0A074RMB9_9AGAM</name>
<keyword evidence="3" id="KW-1185">Reference proteome</keyword>
<comment type="caution">
    <text evidence="2">The sequence shown here is derived from an EMBL/GenBank/DDBJ whole genome shotgun (WGS) entry which is preliminary data.</text>
</comment>
<dbReference type="OrthoDB" id="1600564at2759"/>
<feature type="transmembrane region" description="Helical" evidence="1">
    <location>
        <begin position="21"/>
        <end position="41"/>
    </location>
</feature>
<feature type="transmembrane region" description="Helical" evidence="1">
    <location>
        <begin position="74"/>
        <end position="92"/>
    </location>
</feature>
<dbReference type="AlphaFoldDB" id="A0A074RMB9"/>
<proteinExistence type="predicted"/>
<sequence>MTSTRTPQSTPVSVSFLTYTKLCTILVPATFCLSTSLPLIVRHLALSPRLGHASLRGMQDSREPPKLSKPGAPMFQFSTMILGPFTLSFLITRKSMGFQIQQQLEVVSGTIPSIPEQRCTTTWQQILLSFYHKAGETRSL</sequence>
<evidence type="ECO:0000256" key="1">
    <source>
        <dbReference type="SAM" id="Phobius"/>
    </source>
</evidence>
<dbReference type="HOGENOM" id="CLU_1836261_0_0_1"/>
<keyword evidence="1" id="KW-1133">Transmembrane helix</keyword>
<dbReference type="EMBL" id="AZST01001462">
    <property type="protein sequence ID" value="KEP45833.1"/>
    <property type="molecule type" value="Genomic_DNA"/>
</dbReference>
<keyword evidence="1 2" id="KW-0812">Transmembrane</keyword>
<keyword evidence="1" id="KW-0472">Membrane</keyword>
<evidence type="ECO:0000313" key="3">
    <source>
        <dbReference type="Proteomes" id="UP000027456"/>
    </source>
</evidence>
<gene>
    <name evidence="2" type="ORF">V565_237760</name>
</gene>
<dbReference type="Proteomes" id="UP000027456">
    <property type="component" value="Unassembled WGS sequence"/>
</dbReference>
<protein>
    <submittedName>
        <fullName evidence="2">Putative transmembrane protein</fullName>
    </submittedName>
</protein>
<accession>A0A074RMB9</accession>
<evidence type="ECO:0000313" key="2">
    <source>
        <dbReference type="EMBL" id="KEP45833.1"/>
    </source>
</evidence>
<reference evidence="2 3" key="1">
    <citation type="submission" date="2013-12" db="EMBL/GenBank/DDBJ databases">
        <authorList>
            <person name="Cubeta M."/>
            <person name="Pakala S."/>
            <person name="Fedorova N."/>
            <person name="Thomas E."/>
            <person name="Dean R."/>
            <person name="Jabaji S."/>
            <person name="Neate S."/>
            <person name="Toda T."/>
            <person name="Tavantzis S."/>
            <person name="Vilgalys R."/>
            <person name="Bharathan N."/>
            <person name="Pakala S."/>
            <person name="Losada L.S."/>
            <person name="Zafar N."/>
            <person name="Nierman W."/>
        </authorList>
    </citation>
    <scope>NUCLEOTIDE SEQUENCE [LARGE SCALE GENOMIC DNA]</scope>
    <source>
        <strain evidence="2 3">123E</strain>
    </source>
</reference>
<organism evidence="2 3">
    <name type="scientific">Rhizoctonia solani 123E</name>
    <dbReference type="NCBI Taxonomy" id="1423351"/>
    <lineage>
        <taxon>Eukaryota</taxon>
        <taxon>Fungi</taxon>
        <taxon>Dikarya</taxon>
        <taxon>Basidiomycota</taxon>
        <taxon>Agaricomycotina</taxon>
        <taxon>Agaricomycetes</taxon>
        <taxon>Cantharellales</taxon>
        <taxon>Ceratobasidiaceae</taxon>
        <taxon>Rhizoctonia</taxon>
    </lineage>
</organism>